<organism evidence="2 3">
    <name type="scientific">Paenibacillus farraposensis</name>
    <dbReference type="NCBI Taxonomy" id="2807095"/>
    <lineage>
        <taxon>Bacteria</taxon>
        <taxon>Bacillati</taxon>
        <taxon>Bacillota</taxon>
        <taxon>Bacilli</taxon>
        <taxon>Bacillales</taxon>
        <taxon>Paenibacillaceae</taxon>
        <taxon>Paenibacillus</taxon>
    </lineage>
</organism>
<evidence type="ECO:0000313" key="3">
    <source>
        <dbReference type="Proteomes" id="UP001597340"/>
    </source>
</evidence>
<comment type="caution">
    <text evidence="2">The sequence shown here is derived from an EMBL/GenBank/DDBJ whole genome shotgun (WGS) entry which is preliminary data.</text>
</comment>
<gene>
    <name evidence="2" type="ORF">ACFQ5D_19040</name>
</gene>
<feature type="compositionally biased region" description="Polar residues" evidence="1">
    <location>
        <begin position="35"/>
        <end position="54"/>
    </location>
</feature>
<dbReference type="PROSITE" id="PS51257">
    <property type="entry name" value="PROKAR_LIPOPROTEIN"/>
    <property type="match status" value="1"/>
</dbReference>
<keyword evidence="3" id="KW-1185">Reference proteome</keyword>
<name>A0ABW4DKE1_9BACL</name>
<dbReference type="EMBL" id="JBHTNZ010000033">
    <property type="protein sequence ID" value="MFD1463436.1"/>
    <property type="molecule type" value="Genomic_DNA"/>
</dbReference>
<evidence type="ECO:0000313" key="2">
    <source>
        <dbReference type="EMBL" id="MFD1463436.1"/>
    </source>
</evidence>
<dbReference type="Proteomes" id="UP001597340">
    <property type="component" value="Unassembled WGS sequence"/>
</dbReference>
<evidence type="ECO:0000256" key="1">
    <source>
        <dbReference type="SAM" id="MobiDB-lite"/>
    </source>
</evidence>
<dbReference type="RefSeq" id="WP_229524723.1">
    <property type="nucleotide sequence ID" value="NZ_JAFFQR010000064.1"/>
</dbReference>
<evidence type="ECO:0008006" key="4">
    <source>
        <dbReference type="Google" id="ProtNLM"/>
    </source>
</evidence>
<sequence length="232" mass="25767">MIRKSCVLLICIVLMLSVMLIGCKRAESNAIGGTPSLQNKSINQTPSDGSTEIANPSPKVISSADLDVIYNGLTLNNKTPLKDLTSKLHIPIGETNKNIRIRAAGEVNGMSFDWYQVSYPDKENEELRFDYLYNETLKSGRIVSINLINVPTKRGIIVGDTIEKIKFAYGKDVAEEPQTQTISDISFMVDNYELRFTILKKTGKISGIYIDFDTNKAMEESDIPNLEDCACS</sequence>
<reference evidence="3" key="1">
    <citation type="journal article" date="2019" name="Int. J. Syst. Evol. Microbiol.">
        <title>The Global Catalogue of Microorganisms (GCM) 10K type strain sequencing project: providing services to taxonomists for standard genome sequencing and annotation.</title>
        <authorList>
            <consortium name="The Broad Institute Genomics Platform"/>
            <consortium name="The Broad Institute Genome Sequencing Center for Infectious Disease"/>
            <person name="Wu L."/>
            <person name="Ma J."/>
        </authorList>
    </citation>
    <scope>NUCLEOTIDE SEQUENCE [LARGE SCALE GENOMIC DNA]</scope>
    <source>
        <strain evidence="3">CCM 9147</strain>
    </source>
</reference>
<accession>A0ABW4DKE1</accession>
<feature type="region of interest" description="Disordered" evidence="1">
    <location>
        <begin position="34"/>
        <end position="56"/>
    </location>
</feature>
<proteinExistence type="predicted"/>
<protein>
    <recommendedName>
        <fullName evidence="4">Lipoprotein</fullName>
    </recommendedName>
</protein>